<dbReference type="OrthoDB" id="5398515at2759"/>
<feature type="compositionally biased region" description="Polar residues" evidence="1">
    <location>
        <begin position="162"/>
        <end position="171"/>
    </location>
</feature>
<feature type="compositionally biased region" description="Low complexity" evidence="1">
    <location>
        <begin position="14"/>
        <end position="23"/>
    </location>
</feature>
<feature type="compositionally biased region" description="Low complexity" evidence="1">
    <location>
        <begin position="199"/>
        <end position="215"/>
    </location>
</feature>
<evidence type="ECO:0000256" key="1">
    <source>
        <dbReference type="SAM" id="MobiDB-lite"/>
    </source>
</evidence>
<reference evidence="2 3" key="1">
    <citation type="journal article" date="2013" name="PLoS Genet.">
        <title>The genome and development-dependent transcriptomes of Pyronema confluens: a window into fungal evolution.</title>
        <authorList>
            <person name="Traeger S."/>
            <person name="Altegoer F."/>
            <person name="Freitag M."/>
            <person name="Gabaldon T."/>
            <person name="Kempken F."/>
            <person name="Kumar A."/>
            <person name="Marcet-Houben M."/>
            <person name="Poggeler S."/>
            <person name="Stajich J.E."/>
            <person name="Nowrousian M."/>
        </authorList>
    </citation>
    <scope>NUCLEOTIDE SEQUENCE [LARGE SCALE GENOMIC DNA]</scope>
    <source>
        <strain evidence="3">CBS 100304</strain>
        <tissue evidence="2">Vegetative mycelium</tissue>
    </source>
</reference>
<dbReference type="Proteomes" id="UP000018144">
    <property type="component" value="Unassembled WGS sequence"/>
</dbReference>
<feature type="region of interest" description="Disordered" evidence="1">
    <location>
        <begin position="283"/>
        <end position="388"/>
    </location>
</feature>
<dbReference type="AlphaFoldDB" id="U4LJS9"/>
<feature type="compositionally biased region" description="Low complexity" evidence="1">
    <location>
        <begin position="44"/>
        <end position="53"/>
    </location>
</feature>
<feature type="region of interest" description="Disordered" evidence="1">
    <location>
        <begin position="1"/>
        <end position="257"/>
    </location>
</feature>
<evidence type="ECO:0000313" key="3">
    <source>
        <dbReference type="Proteomes" id="UP000018144"/>
    </source>
</evidence>
<protein>
    <submittedName>
        <fullName evidence="2">Uncharacterized protein</fullName>
    </submittedName>
</protein>
<sequence>MNCPATPPRRTIRPRTPTAPRYAPDFDDTPPRRSLRLRRDVVKSSPAPTLGTLSPPPSSPLAAQTPSPKQQKRKVVKKTTFALSEEESEHTQGTPKRTGKGKGKARFVDETEDETDERTSSRPTVVPAGVGLPTPAKTPSRKRKLAPEKVASSAQALFPPTEASSSRTPAKTSGGGLFGVRRADRSGVPPTTPRRKVTSIEASITSESSITIYTDSDARRPKADLDPDNPFITKPGEETRQSKRIRQKKADLENKSKLGDDALRTDGMFYNFRGKRVFKKFSNIPDLPDRAADDDVDDEGEGLNPQQIQPRLLFESEAEAEAEEKGEGVFADSSDEEAETELDEETSSAIIIQEPVKSIKKSTPRRPLVSRMTPDSDDDDGEIVPKFPKFQSFKSKLAAANRRVSSSKALFDEGEDDPFNAPSNPRKQDAQGILSDDEEEIVLPKNGRGIKRNLESTLEMPQTPQSGRKKTRQALA</sequence>
<feature type="compositionally biased region" description="Basic and acidic residues" evidence="1">
    <location>
        <begin position="248"/>
        <end position="257"/>
    </location>
</feature>
<evidence type="ECO:0000313" key="2">
    <source>
        <dbReference type="EMBL" id="CCX32213.1"/>
    </source>
</evidence>
<keyword evidence="3" id="KW-1185">Reference proteome</keyword>
<feature type="compositionally biased region" description="Polar residues" evidence="1">
    <location>
        <begin position="455"/>
        <end position="466"/>
    </location>
</feature>
<feature type="region of interest" description="Disordered" evidence="1">
    <location>
        <begin position="404"/>
        <end position="476"/>
    </location>
</feature>
<feature type="compositionally biased region" description="Low complexity" evidence="1">
    <location>
        <begin position="60"/>
        <end position="69"/>
    </location>
</feature>
<proteinExistence type="predicted"/>
<dbReference type="EMBL" id="HF935733">
    <property type="protein sequence ID" value="CCX32213.1"/>
    <property type="molecule type" value="Genomic_DNA"/>
</dbReference>
<accession>U4LJS9</accession>
<name>U4LJS9_PYROM</name>
<dbReference type="eggNOG" id="ENOG502S7GF">
    <property type="taxonomic scope" value="Eukaryota"/>
</dbReference>
<dbReference type="OMA" id="SWEPYSP"/>
<feature type="compositionally biased region" description="Acidic residues" evidence="1">
    <location>
        <begin position="333"/>
        <end position="346"/>
    </location>
</feature>
<feature type="compositionally biased region" description="Basic and acidic residues" evidence="1">
    <location>
        <begin position="216"/>
        <end position="225"/>
    </location>
</feature>
<gene>
    <name evidence="2" type="ORF">PCON_12551</name>
</gene>
<feature type="compositionally biased region" description="Basic residues" evidence="1">
    <location>
        <begin position="467"/>
        <end position="476"/>
    </location>
</feature>
<organism evidence="2 3">
    <name type="scientific">Pyronema omphalodes (strain CBS 100304)</name>
    <name type="common">Pyronema confluens</name>
    <dbReference type="NCBI Taxonomy" id="1076935"/>
    <lineage>
        <taxon>Eukaryota</taxon>
        <taxon>Fungi</taxon>
        <taxon>Dikarya</taxon>
        <taxon>Ascomycota</taxon>
        <taxon>Pezizomycotina</taxon>
        <taxon>Pezizomycetes</taxon>
        <taxon>Pezizales</taxon>
        <taxon>Pyronemataceae</taxon>
        <taxon>Pyronema</taxon>
    </lineage>
</organism>